<name>A0A1F5VP21_9BACT</name>
<keyword evidence="6 13" id="KW-0812">Transmembrane</keyword>
<dbReference type="InterPro" id="IPR008915">
    <property type="entry name" value="Peptidase_M50"/>
</dbReference>
<keyword evidence="9" id="KW-0862">Zinc</keyword>
<sequence length="210" mass="23456">MINQALDFASAVIIFMLAVAIHESAHAFAADKMGDPTARYLGRITLNPIPHIDLIGTIIVPILGYFAGFIIGWAKPCPVNPYNFQNPRRDQMIVAFAGPLSNILLASITSLIFIVISYTMALKGSFVESFFARMIFINVILAIFNLIPVPPLDGSWILEGLMPRSWEPAYRQIKPYGFMILLILMVTGLLWYIVGPLASLLFYLLTILWH</sequence>
<evidence type="ECO:0000256" key="7">
    <source>
        <dbReference type="ARBA" id="ARBA00022723"/>
    </source>
</evidence>
<dbReference type="AlphaFoldDB" id="A0A1F5VP21"/>
<keyword evidence="12 13" id="KW-0472">Membrane</keyword>
<evidence type="ECO:0000256" key="6">
    <source>
        <dbReference type="ARBA" id="ARBA00022692"/>
    </source>
</evidence>
<dbReference type="Pfam" id="PF02163">
    <property type="entry name" value="Peptidase_M50"/>
    <property type="match status" value="2"/>
</dbReference>
<evidence type="ECO:0000256" key="3">
    <source>
        <dbReference type="ARBA" id="ARBA00007931"/>
    </source>
</evidence>
<gene>
    <name evidence="15" type="ORF">A2Y62_17595</name>
</gene>
<feature type="domain" description="Peptidase M50" evidence="14">
    <location>
        <begin position="127"/>
        <end position="186"/>
    </location>
</feature>
<dbReference type="CDD" id="cd06158">
    <property type="entry name" value="S2P-M50_like_1"/>
    <property type="match status" value="1"/>
</dbReference>
<dbReference type="EMBL" id="MFGW01000114">
    <property type="protein sequence ID" value="OGF65186.1"/>
    <property type="molecule type" value="Genomic_DNA"/>
</dbReference>
<dbReference type="PANTHER" id="PTHR35864">
    <property type="entry name" value="ZINC METALLOPROTEASE MJ0611-RELATED"/>
    <property type="match status" value="1"/>
</dbReference>
<evidence type="ECO:0000256" key="10">
    <source>
        <dbReference type="ARBA" id="ARBA00022989"/>
    </source>
</evidence>
<evidence type="ECO:0000259" key="14">
    <source>
        <dbReference type="Pfam" id="PF02163"/>
    </source>
</evidence>
<keyword evidence="5" id="KW-0645">Protease</keyword>
<dbReference type="GO" id="GO:0005886">
    <property type="term" value="C:plasma membrane"/>
    <property type="evidence" value="ECO:0007669"/>
    <property type="project" value="UniProtKB-SubCell"/>
</dbReference>
<comment type="subcellular location">
    <subcellularLocation>
        <location evidence="2">Cell membrane</location>
        <topology evidence="2">Multi-pass membrane protein</topology>
    </subcellularLocation>
</comment>
<organism evidence="15 16">
    <name type="scientific">Candidatus Fischerbacteria bacterium RBG_13_37_8</name>
    <dbReference type="NCBI Taxonomy" id="1817863"/>
    <lineage>
        <taxon>Bacteria</taxon>
        <taxon>Candidatus Fischeribacteriota</taxon>
    </lineage>
</organism>
<evidence type="ECO:0000256" key="8">
    <source>
        <dbReference type="ARBA" id="ARBA00022801"/>
    </source>
</evidence>
<feature type="transmembrane region" description="Helical" evidence="13">
    <location>
        <begin position="130"/>
        <end position="152"/>
    </location>
</feature>
<keyword evidence="11" id="KW-0482">Metalloprotease</keyword>
<dbReference type="InterPro" id="IPR052348">
    <property type="entry name" value="Metallopeptidase_M50B"/>
</dbReference>
<evidence type="ECO:0000256" key="4">
    <source>
        <dbReference type="ARBA" id="ARBA00022475"/>
    </source>
</evidence>
<evidence type="ECO:0000313" key="16">
    <source>
        <dbReference type="Proteomes" id="UP000178943"/>
    </source>
</evidence>
<proteinExistence type="inferred from homology"/>
<evidence type="ECO:0000256" key="5">
    <source>
        <dbReference type="ARBA" id="ARBA00022670"/>
    </source>
</evidence>
<dbReference type="GO" id="GO:0006508">
    <property type="term" value="P:proteolysis"/>
    <property type="evidence" value="ECO:0007669"/>
    <property type="project" value="UniProtKB-KW"/>
</dbReference>
<reference evidence="15 16" key="1">
    <citation type="journal article" date="2016" name="Nat. Commun.">
        <title>Thousands of microbial genomes shed light on interconnected biogeochemical processes in an aquifer system.</title>
        <authorList>
            <person name="Anantharaman K."/>
            <person name="Brown C.T."/>
            <person name="Hug L.A."/>
            <person name="Sharon I."/>
            <person name="Castelle C.J."/>
            <person name="Probst A.J."/>
            <person name="Thomas B.C."/>
            <person name="Singh A."/>
            <person name="Wilkins M.J."/>
            <person name="Karaoz U."/>
            <person name="Brodie E.L."/>
            <person name="Williams K.H."/>
            <person name="Hubbard S.S."/>
            <person name="Banfield J.F."/>
        </authorList>
    </citation>
    <scope>NUCLEOTIDE SEQUENCE [LARGE SCALE GENOMIC DNA]</scope>
</reference>
<evidence type="ECO:0000256" key="9">
    <source>
        <dbReference type="ARBA" id="ARBA00022833"/>
    </source>
</evidence>
<keyword evidence="7" id="KW-0479">Metal-binding</keyword>
<evidence type="ECO:0000256" key="11">
    <source>
        <dbReference type="ARBA" id="ARBA00023049"/>
    </source>
</evidence>
<comment type="cofactor">
    <cofactor evidence="1">
        <name>Zn(2+)</name>
        <dbReference type="ChEBI" id="CHEBI:29105"/>
    </cofactor>
</comment>
<dbReference type="GO" id="GO:0008237">
    <property type="term" value="F:metallopeptidase activity"/>
    <property type="evidence" value="ECO:0007669"/>
    <property type="project" value="UniProtKB-KW"/>
</dbReference>
<evidence type="ECO:0000256" key="13">
    <source>
        <dbReference type="SAM" id="Phobius"/>
    </source>
</evidence>
<dbReference type="GO" id="GO:0046872">
    <property type="term" value="F:metal ion binding"/>
    <property type="evidence" value="ECO:0007669"/>
    <property type="project" value="UniProtKB-KW"/>
</dbReference>
<evidence type="ECO:0000256" key="1">
    <source>
        <dbReference type="ARBA" id="ARBA00001947"/>
    </source>
</evidence>
<feature type="transmembrane region" description="Helical" evidence="13">
    <location>
        <begin position="173"/>
        <end position="194"/>
    </location>
</feature>
<dbReference type="Proteomes" id="UP000178943">
    <property type="component" value="Unassembled WGS sequence"/>
</dbReference>
<feature type="transmembrane region" description="Helical" evidence="13">
    <location>
        <begin position="53"/>
        <end position="73"/>
    </location>
</feature>
<keyword evidence="8" id="KW-0378">Hydrolase</keyword>
<comment type="caution">
    <text evidence="15">The sequence shown here is derived from an EMBL/GenBank/DDBJ whole genome shotgun (WGS) entry which is preliminary data.</text>
</comment>
<keyword evidence="10 13" id="KW-1133">Transmembrane helix</keyword>
<evidence type="ECO:0000256" key="2">
    <source>
        <dbReference type="ARBA" id="ARBA00004651"/>
    </source>
</evidence>
<evidence type="ECO:0000256" key="12">
    <source>
        <dbReference type="ARBA" id="ARBA00023136"/>
    </source>
</evidence>
<dbReference type="InterPro" id="IPR044537">
    <property type="entry name" value="Rip2-like"/>
</dbReference>
<feature type="domain" description="Peptidase M50" evidence="14">
    <location>
        <begin position="11"/>
        <end position="116"/>
    </location>
</feature>
<feature type="transmembrane region" description="Helical" evidence="13">
    <location>
        <begin position="93"/>
        <end position="118"/>
    </location>
</feature>
<keyword evidence="4" id="KW-1003">Cell membrane</keyword>
<comment type="similarity">
    <text evidence="3">Belongs to the peptidase M50B family.</text>
</comment>
<accession>A0A1F5VP21</accession>
<dbReference type="PANTHER" id="PTHR35864:SF1">
    <property type="entry name" value="ZINC METALLOPROTEASE YWHC-RELATED"/>
    <property type="match status" value="1"/>
</dbReference>
<protein>
    <recommendedName>
        <fullName evidence="14">Peptidase M50 domain-containing protein</fullName>
    </recommendedName>
</protein>
<evidence type="ECO:0000313" key="15">
    <source>
        <dbReference type="EMBL" id="OGF65186.1"/>
    </source>
</evidence>